<feature type="compositionally biased region" description="Basic residues" evidence="1">
    <location>
        <begin position="100"/>
        <end position="109"/>
    </location>
</feature>
<organism evidence="2">
    <name type="scientific">Ananas comosus var. bracteatus</name>
    <name type="common">red pineapple</name>
    <dbReference type="NCBI Taxonomy" id="296719"/>
    <lineage>
        <taxon>Eukaryota</taxon>
        <taxon>Viridiplantae</taxon>
        <taxon>Streptophyta</taxon>
        <taxon>Embryophyta</taxon>
        <taxon>Tracheophyta</taxon>
        <taxon>Spermatophyta</taxon>
        <taxon>Magnoliopsida</taxon>
        <taxon>Liliopsida</taxon>
        <taxon>Poales</taxon>
        <taxon>Bromeliaceae</taxon>
        <taxon>Bromelioideae</taxon>
        <taxon>Ananas</taxon>
    </lineage>
</organism>
<proteinExistence type="predicted"/>
<protein>
    <submittedName>
        <fullName evidence="2">Uncharacterized protein</fullName>
    </submittedName>
</protein>
<sequence length="284" mass="28271">MLYRYNIKFVPVQKAVFCQPEPRVAVWLILYRRGAGRGAGGLGAGGLRAGDLGAGGLGAGGLGAGGLGAGGLGATASAAQGSARRRAALGAGVGEERRGLGHRGRRGATRPRAQGSARSDVLGAEIGEECRGSEWVASETGGAGGDAGVRSVSKHKKRPSPARTTAATALSASRRRNDAGGLGWSTSRGGMGYGAWRGPRARRPRSGAGHVDADGEDLDGDGAAVVLDAKVPAVGLVGEAEHAAAAGEEVAVRTMPEHKGATEPGEDSGGLGMDNLGVGLGELN</sequence>
<evidence type="ECO:0000256" key="1">
    <source>
        <dbReference type="SAM" id="MobiDB-lite"/>
    </source>
</evidence>
<gene>
    <name evidence="2" type="ORF">CB5_LOCUS22932</name>
</gene>
<feature type="region of interest" description="Disordered" evidence="1">
    <location>
        <begin position="135"/>
        <end position="186"/>
    </location>
</feature>
<feature type="region of interest" description="Disordered" evidence="1">
    <location>
        <begin position="256"/>
        <end position="284"/>
    </location>
</feature>
<accession>A0A6V7Q9Q1</accession>
<reference evidence="2" key="1">
    <citation type="submission" date="2020-07" db="EMBL/GenBank/DDBJ databases">
        <authorList>
            <person name="Lin J."/>
        </authorList>
    </citation>
    <scope>NUCLEOTIDE SEQUENCE</scope>
</reference>
<dbReference type="EMBL" id="LR862134">
    <property type="protein sequence ID" value="CAD1839721.1"/>
    <property type="molecule type" value="Genomic_DNA"/>
</dbReference>
<name>A0A6V7Q9Q1_ANACO</name>
<evidence type="ECO:0000313" key="2">
    <source>
        <dbReference type="EMBL" id="CAD1839721.1"/>
    </source>
</evidence>
<feature type="compositionally biased region" description="Low complexity" evidence="1">
    <location>
        <begin position="161"/>
        <end position="172"/>
    </location>
</feature>
<dbReference type="AlphaFoldDB" id="A0A6V7Q9Q1"/>
<feature type="region of interest" description="Disordered" evidence="1">
    <location>
        <begin position="87"/>
        <end position="121"/>
    </location>
</feature>